<sequence>MQKDTGDQPFDRNPIHQLFVYTDIIENQLVGDSSAPLLRTIPVAGSFGTVVDIECQKREYHPVVSNLIPTIEIDIRDETGNPIAFNSGRVIVTLHFRQKRSVLL</sequence>
<dbReference type="OrthoDB" id="6432962at2759"/>
<evidence type="ECO:0000313" key="2">
    <source>
        <dbReference type="Proteomes" id="UP001152320"/>
    </source>
</evidence>
<organism evidence="1 2">
    <name type="scientific">Holothuria leucospilota</name>
    <name type="common">Black long sea cucumber</name>
    <name type="synonym">Mertensiothuria leucospilota</name>
    <dbReference type="NCBI Taxonomy" id="206669"/>
    <lineage>
        <taxon>Eukaryota</taxon>
        <taxon>Metazoa</taxon>
        <taxon>Echinodermata</taxon>
        <taxon>Eleutherozoa</taxon>
        <taxon>Echinozoa</taxon>
        <taxon>Holothuroidea</taxon>
        <taxon>Aspidochirotacea</taxon>
        <taxon>Aspidochirotida</taxon>
        <taxon>Holothuriidae</taxon>
        <taxon>Holothuria</taxon>
    </lineage>
</organism>
<keyword evidence="2" id="KW-1185">Reference proteome</keyword>
<evidence type="ECO:0000313" key="1">
    <source>
        <dbReference type="EMBL" id="KAJ8032371.1"/>
    </source>
</evidence>
<gene>
    <name evidence="1" type="ORF">HOLleu_25885</name>
</gene>
<dbReference type="AlphaFoldDB" id="A0A9Q1H4U4"/>
<accession>A0A9Q1H4U4</accession>
<dbReference type="EMBL" id="JAIZAY010000012">
    <property type="protein sequence ID" value="KAJ8032371.1"/>
    <property type="molecule type" value="Genomic_DNA"/>
</dbReference>
<protein>
    <submittedName>
        <fullName evidence="1">Uncharacterized protein</fullName>
    </submittedName>
</protein>
<name>A0A9Q1H4U4_HOLLE</name>
<reference evidence="1" key="1">
    <citation type="submission" date="2021-10" db="EMBL/GenBank/DDBJ databases">
        <title>Tropical sea cucumber genome reveals ecological adaptation and Cuvierian tubules defense mechanism.</title>
        <authorList>
            <person name="Chen T."/>
        </authorList>
    </citation>
    <scope>NUCLEOTIDE SEQUENCE</scope>
    <source>
        <strain evidence="1">Nanhai2018</strain>
        <tissue evidence="1">Muscle</tissue>
    </source>
</reference>
<proteinExistence type="predicted"/>
<dbReference type="Proteomes" id="UP001152320">
    <property type="component" value="Chromosome 12"/>
</dbReference>
<comment type="caution">
    <text evidence="1">The sequence shown here is derived from an EMBL/GenBank/DDBJ whole genome shotgun (WGS) entry which is preliminary data.</text>
</comment>